<organism evidence="2 3">
    <name type="scientific">Paenibacillus montaniterrae</name>
    <dbReference type="NCBI Taxonomy" id="429341"/>
    <lineage>
        <taxon>Bacteria</taxon>
        <taxon>Bacillati</taxon>
        <taxon>Bacillota</taxon>
        <taxon>Bacilli</taxon>
        <taxon>Bacillales</taxon>
        <taxon>Paenibacillaceae</taxon>
        <taxon>Paenibacillus</taxon>
    </lineage>
</organism>
<name>A0A919YNR7_9BACL</name>
<evidence type="ECO:0000313" key="2">
    <source>
        <dbReference type="EMBL" id="GIP15496.1"/>
    </source>
</evidence>
<feature type="domain" description="Glyoxalase/fosfomycin resistance/dioxygenase" evidence="1">
    <location>
        <begin position="13"/>
        <end position="140"/>
    </location>
</feature>
<gene>
    <name evidence="2" type="ORF">J40TS1_11380</name>
</gene>
<sequence length="148" mass="16916">MSYEVVTFLSMNGQTAEAISFYEKHLQASVLMKVTYEDLKIMDPTFEVEQGKEQWITHSVLQVGMHKMMLAEETMVPELDYIVGNNISLCIQSADREKIERMYASLLQDPRTEVIRPLGKLVFSEAYGIVKDPFGVLIQLNHDARLAE</sequence>
<dbReference type="PANTHER" id="PTHR33990">
    <property type="entry name" value="PROTEIN YJDN-RELATED"/>
    <property type="match status" value="1"/>
</dbReference>
<protein>
    <submittedName>
        <fullName evidence="2">VOC family protein</fullName>
    </submittedName>
</protein>
<evidence type="ECO:0000313" key="3">
    <source>
        <dbReference type="Proteomes" id="UP000683139"/>
    </source>
</evidence>
<dbReference type="AlphaFoldDB" id="A0A919YNR7"/>
<keyword evidence="3" id="KW-1185">Reference proteome</keyword>
<dbReference type="PANTHER" id="PTHR33990:SF4">
    <property type="entry name" value="PHNB-LIKE DOMAIN-CONTAINING PROTEIN"/>
    <property type="match status" value="1"/>
</dbReference>
<evidence type="ECO:0000259" key="1">
    <source>
        <dbReference type="Pfam" id="PF00903"/>
    </source>
</evidence>
<dbReference type="CDD" id="cd06588">
    <property type="entry name" value="PhnB_like"/>
    <property type="match status" value="1"/>
</dbReference>
<dbReference type="EMBL" id="BOSE01000001">
    <property type="protein sequence ID" value="GIP15496.1"/>
    <property type="molecule type" value="Genomic_DNA"/>
</dbReference>
<dbReference type="InterPro" id="IPR004360">
    <property type="entry name" value="Glyas_Fos-R_dOase_dom"/>
</dbReference>
<dbReference type="SUPFAM" id="SSF54593">
    <property type="entry name" value="Glyoxalase/Bleomycin resistance protein/Dihydroxybiphenyl dioxygenase"/>
    <property type="match status" value="1"/>
</dbReference>
<dbReference type="Gene3D" id="3.10.180.10">
    <property type="entry name" value="2,3-Dihydroxybiphenyl 1,2-Dioxygenase, domain 1"/>
    <property type="match status" value="1"/>
</dbReference>
<proteinExistence type="predicted"/>
<dbReference type="InterPro" id="IPR028973">
    <property type="entry name" value="PhnB-like"/>
</dbReference>
<dbReference type="Proteomes" id="UP000683139">
    <property type="component" value="Unassembled WGS sequence"/>
</dbReference>
<accession>A0A919YNR7</accession>
<dbReference type="Pfam" id="PF00903">
    <property type="entry name" value="Glyoxalase"/>
    <property type="match status" value="1"/>
</dbReference>
<dbReference type="RefSeq" id="WP_213513694.1">
    <property type="nucleotide sequence ID" value="NZ_BOSE01000001.1"/>
</dbReference>
<comment type="caution">
    <text evidence="2">The sequence shown here is derived from an EMBL/GenBank/DDBJ whole genome shotgun (WGS) entry which is preliminary data.</text>
</comment>
<reference evidence="2" key="1">
    <citation type="submission" date="2021-03" db="EMBL/GenBank/DDBJ databases">
        <title>Antimicrobial resistance genes in bacteria isolated from Japanese honey, and their potential for conferring macrolide and lincosamide resistance in the American foulbrood pathogen Paenibacillus larvae.</title>
        <authorList>
            <person name="Okamoto M."/>
            <person name="Kumagai M."/>
            <person name="Kanamori H."/>
            <person name="Takamatsu D."/>
        </authorList>
    </citation>
    <scope>NUCLEOTIDE SEQUENCE</scope>
    <source>
        <strain evidence="2">J40TS1</strain>
    </source>
</reference>
<dbReference type="InterPro" id="IPR029068">
    <property type="entry name" value="Glyas_Bleomycin-R_OHBP_Dase"/>
</dbReference>